<dbReference type="PROSITE" id="PS00221">
    <property type="entry name" value="MIP"/>
    <property type="match status" value="1"/>
</dbReference>
<dbReference type="GO" id="GO:0016323">
    <property type="term" value="C:basolateral plasma membrane"/>
    <property type="evidence" value="ECO:0007669"/>
    <property type="project" value="TreeGrafter"/>
</dbReference>
<evidence type="ECO:0000256" key="3">
    <source>
        <dbReference type="ARBA" id="ARBA00022448"/>
    </source>
</evidence>
<evidence type="ECO:0000256" key="9">
    <source>
        <dbReference type="ARBA" id="ARBA00049405"/>
    </source>
</evidence>
<evidence type="ECO:0000256" key="12">
    <source>
        <dbReference type="SAM" id="Phobius"/>
    </source>
</evidence>
<keyword evidence="14" id="KW-1185">Reference proteome</keyword>
<accession>A0AAV2K740</accession>
<dbReference type="GO" id="GO:0015254">
    <property type="term" value="F:glycerol channel activity"/>
    <property type="evidence" value="ECO:0007669"/>
    <property type="project" value="TreeGrafter"/>
</dbReference>
<comment type="subcellular location">
    <subcellularLocation>
        <location evidence="1">Membrane</location>
        <topology evidence="1">Multi-pass membrane protein</topology>
    </subcellularLocation>
</comment>
<evidence type="ECO:0000256" key="8">
    <source>
        <dbReference type="ARBA" id="ARBA00034651"/>
    </source>
</evidence>
<evidence type="ECO:0000256" key="10">
    <source>
        <dbReference type="RuleBase" id="RU000477"/>
    </source>
</evidence>
<evidence type="ECO:0000256" key="5">
    <source>
        <dbReference type="ARBA" id="ARBA00022989"/>
    </source>
</evidence>
<evidence type="ECO:0000256" key="7">
    <source>
        <dbReference type="ARBA" id="ARBA00033993"/>
    </source>
</evidence>
<gene>
    <name evidence="13" type="ORF">KC01_LOCUS15136</name>
</gene>
<keyword evidence="6 12" id="KW-0472">Membrane</keyword>
<evidence type="ECO:0000256" key="4">
    <source>
        <dbReference type="ARBA" id="ARBA00022692"/>
    </source>
</evidence>
<evidence type="ECO:0000313" key="14">
    <source>
        <dbReference type="Proteomes" id="UP001497482"/>
    </source>
</evidence>
<organism evidence="13 14">
    <name type="scientific">Knipowitschia caucasica</name>
    <name type="common">Caucasian dwarf goby</name>
    <name type="synonym">Pomatoschistus caucasicus</name>
    <dbReference type="NCBI Taxonomy" id="637954"/>
    <lineage>
        <taxon>Eukaryota</taxon>
        <taxon>Metazoa</taxon>
        <taxon>Chordata</taxon>
        <taxon>Craniata</taxon>
        <taxon>Vertebrata</taxon>
        <taxon>Euteleostomi</taxon>
        <taxon>Actinopterygii</taxon>
        <taxon>Neopterygii</taxon>
        <taxon>Teleostei</taxon>
        <taxon>Neoteleostei</taxon>
        <taxon>Acanthomorphata</taxon>
        <taxon>Gobiaria</taxon>
        <taxon>Gobiiformes</taxon>
        <taxon>Gobioidei</taxon>
        <taxon>Gobiidae</taxon>
        <taxon>Gobiinae</taxon>
        <taxon>Knipowitschia</taxon>
    </lineage>
</organism>
<feature type="transmembrane region" description="Helical" evidence="12">
    <location>
        <begin position="320"/>
        <end position="340"/>
    </location>
</feature>
<dbReference type="Proteomes" id="UP001497482">
    <property type="component" value="Chromosome 16"/>
</dbReference>
<sequence>MDDNTTNFLMADNPNLFGCGSVAQVTTTNNQSGQYLSINLGFALGVTFGVYASRGVSGAESTGAESTGAESTGSESTGAESTGAESTGAESTGAESTGAESTGAESTGAESTGAESTGAESTGAESTGAESTGAESTGAESTGAESTGAESTGAESTGAHLNPAVSLSLCALGRHSWTKLPFYVFFQCFGAFLGAATVALQYYEAIRWYSGGELIVSGATATAGIFCTFPADYLSLWAGFVDQVIGTAALLLCLLALGDSAQGSIPAGVKPVLVGAVVLVIGVSMGSNCGYALNPARDFGPRLFAFAAGWGAEVFTAGGGWWWVPLVAPCVGALLGTLVYELMVEVHHVKSSSEEMSESRGLEMDRSEPGKPD</sequence>
<comment type="similarity">
    <text evidence="2 10">Belongs to the MIP/aquaporin (TC 1.A.8) family.</text>
</comment>
<keyword evidence="4 10" id="KW-0812">Transmembrane</keyword>
<feature type="region of interest" description="Disordered" evidence="11">
    <location>
        <begin position="354"/>
        <end position="373"/>
    </location>
</feature>
<dbReference type="PANTHER" id="PTHR43829:SF13">
    <property type="entry name" value="AQUAPORIN-10"/>
    <property type="match status" value="1"/>
</dbReference>
<dbReference type="SUPFAM" id="SSF81338">
    <property type="entry name" value="Aquaporin-like"/>
    <property type="match status" value="2"/>
</dbReference>
<dbReference type="AlphaFoldDB" id="A0AAV2K740"/>
<evidence type="ECO:0000256" key="1">
    <source>
        <dbReference type="ARBA" id="ARBA00004141"/>
    </source>
</evidence>
<dbReference type="Pfam" id="PF00230">
    <property type="entry name" value="MIP"/>
    <property type="match status" value="1"/>
</dbReference>
<dbReference type="InterPro" id="IPR000425">
    <property type="entry name" value="MIP"/>
</dbReference>
<dbReference type="InterPro" id="IPR022357">
    <property type="entry name" value="MIP_CS"/>
</dbReference>
<proteinExistence type="inferred from homology"/>
<dbReference type="GO" id="GO:0015250">
    <property type="term" value="F:water channel activity"/>
    <property type="evidence" value="ECO:0007669"/>
    <property type="project" value="TreeGrafter"/>
</dbReference>
<comment type="catalytic activity">
    <reaction evidence="7">
        <text>urea(in) = urea(out)</text>
        <dbReference type="Rhea" id="RHEA:32799"/>
        <dbReference type="ChEBI" id="CHEBI:16199"/>
    </reaction>
</comment>
<feature type="transmembrane region" description="Helical" evidence="12">
    <location>
        <begin position="180"/>
        <end position="202"/>
    </location>
</feature>
<dbReference type="EMBL" id="OZ035838">
    <property type="protein sequence ID" value="CAL1584871.1"/>
    <property type="molecule type" value="Genomic_DNA"/>
</dbReference>
<dbReference type="GO" id="GO:0015204">
    <property type="term" value="F:urea transmembrane transporter activity"/>
    <property type="evidence" value="ECO:0007669"/>
    <property type="project" value="TreeGrafter"/>
</dbReference>
<dbReference type="PRINTS" id="PR00783">
    <property type="entry name" value="MINTRINSICP"/>
</dbReference>
<feature type="region of interest" description="Disordered" evidence="11">
    <location>
        <begin position="58"/>
        <end position="158"/>
    </location>
</feature>
<dbReference type="InterPro" id="IPR023271">
    <property type="entry name" value="Aquaporin-like"/>
</dbReference>
<comment type="catalytic activity">
    <reaction evidence="9">
        <text>glycerol(in) = glycerol(out)</text>
        <dbReference type="Rhea" id="RHEA:29675"/>
        <dbReference type="ChEBI" id="CHEBI:17754"/>
    </reaction>
</comment>
<comment type="catalytic activity">
    <reaction evidence="8">
        <text>H2O(in) = H2O(out)</text>
        <dbReference type="Rhea" id="RHEA:29667"/>
        <dbReference type="ChEBI" id="CHEBI:15377"/>
    </reaction>
</comment>
<dbReference type="Gene3D" id="1.20.1080.10">
    <property type="entry name" value="Glycerol uptake facilitator protein"/>
    <property type="match status" value="2"/>
</dbReference>
<dbReference type="PANTHER" id="PTHR43829">
    <property type="entry name" value="AQUAPORIN OR AQUAGLYCEROPORIN RELATED"/>
    <property type="match status" value="1"/>
</dbReference>
<evidence type="ECO:0000256" key="2">
    <source>
        <dbReference type="ARBA" id="ARBA00006175"/>
    </source>
</evidence>
<name>A0AAV2K740_KNICA</name>
<reference evidence="13 14" key="1">
    <citation type="submission" date="2024-04" db="EMBL/GenBank/DDBJ databases">
        <authorList>
            <person name="Waldvogel A.-M."/>
            <person name="Schoenle A."/>
        </authorList>
    </citation>
    <scope>NUCLEOTIDE SEQUENCE [LARGE SCALE GENOMIC DNA]</scope>
</reference>
<evidence type="ECO:0000256" key="6">
    <source>
        <dbReference type="ARBA" id="ARBA00023136"/>
    </source>
</evidence>
<keyword evidence="3 10" id="KW-0813">Transport</keyword>
<keyword evidence="5 12" id="KW-1133">Transmembrane helix</keyword>
<evidence type="ECO:0000313" key="13">
    <source>
        <dbReference type="EMBL" id="CAL1584871.1"/>
    </source>
</evidence>
<dbReference type="InterPro" id="IPR050363">
    <property type="entry name" value="MIP/Aquaporin"/>
</dbReference>
<evidence type="ECO:0000256" key="11">
    <source>
        <dbReference type="SAM" id="MobiDB-lite"/>
    </source>
</evidence>
<protein>
    <submittedName>
        <fullName evidence="13">Uncharacterized protein</fullName>
    </submittedName>
</protein>
<feature type="transmembrane region" description="Helical" evidence="12">
    <location>
        <begin position="269"/>
        <end position="293"/>
    </location>
</feature>
<feature type="transmembrane region" description="Helical" evidence="12">
    <location>
        <begin position="237"/>
        <end position="257"/>
    </location>
</feature>